<gene>
    <name evidence="1" type="ORF">J1TS3_17440</name>
</gene>
<evidence type="ECO:0000313" key="2">
    <source>
        <dbReference type="Proteomes" id="UP000680279"/>
    </source>
</evidence>
<reference evidence="1 2" key="1">
    <citation type="submission" date="2021-03" db="EMBL/GenBank/DDBJ databases">
        <title>Antimicrobial resistance genes in bacteria isolated from Japanese honey, and their potential for conferring macrolide and lincosamide resistance in the American foulbrood pathogen Paenibacillus larvae.</title>
        <authorList>
            <person name="Okamoto M."/>
            <person name="Kumagai M."/>
            <person name="Kanamori H."/>
            <person name="Takamatsu D."/>
        </authorList>
    </citation>
    <scope>NUCLEOTIDE SEQUENCE [LARGE SCALE GENOMIC DNA]</scope>
    <source>
        <strain evidence="1 2">J1TS3</strain>
    </source>
</reference>
<sequence>MPFKNVKLYNTVLETNSITLASLRAAAKKYGPINIGMGLRLFEHTKKACLILEKYSEPGIGVSMHVQPDRQP</sequence>
<dbReference type="RefSeq" id="WP_018707108.1">
    <property type="nucleotide sequence ID" value="NZ_BOQT01000005.1"/>
</dbReference>
<organism evidence="1 2">
    <name type="scientific">Siminovitchia fordii</name>
    <dbReference type="NCBI Taxonomy" id="254759"/>
    <lineage>
        <taxon>Bacteria</taxon>
        <taxon>Bacillati</taxon>
        <taxon>Bacillota</taxon>
        <taxon>Bacilli</taxon>
        <taxon>Bacillales</taxon>
        <taxon>Bacillaceae</taxon>
        <taxon>Siminovitchia</taxon>
    </lineage>
</organism>
<proteinExistence type="predicted"/>
<accession>A0ABQ4K601</accession>
<dbReference type="EMBL" id="BOQT01000005">
    <property type="protein sequence ID" value="GIN20610.1"/>
    <property type="molecule type" value="Genomic_DNA"/>
</dbReference>
<protein>
    <submittedName>
        <fullName evidence="1">Uncharacterized protein</fullName>
    </submittedName>
</protein>
<name>A0ABQ4K601_9BACI</name>
<dbReference type="Proteomes" id="UP000680279">
    <property type="component" value="Unassembled WGS sequence"/>
</dbReference>
<comment type="caution">
    <text evidence="1">The sequence shown here is derived from an EMBL/GenBank/DDBJ whole genome shotgun (WGS) entry which is preliminary data.</text>
</comment>
<evidence type="ECO:0000313" key="1">
    <source>
        <dbReference type="EMBL" id="GIN20610.1"/>
    </source>
</evidence>
<keyword evidence="2" id="KW-1185">Reference proteome</keyword>